<gene>
    <name evidence="2" type="ORF">GCM10007925_14370</name>
</gene>
<keyword evidence="3" id="KW-1185">Reference proteome</keyword>
<accession>A0ABQ5ZAC4</accession>
<dbReference type="CDD" id="cd05483">
    <property type="entry name" value="retropepsin_like_bacteria"/>
    <property type="match status" value="1"/>
</dbReference>
<dbReference type="PROSITE" id="PS00141">
    <property type="entry name" value="ASP_PROTEASE"/>
    <property type="match status" value="1"/>
</dbReference>
<keyword evidence="1" id="KW-0472">Membrane</keyword>
<dbReference type="NCBIfam" id="TIGR02281">
    <property type="entry name" value="clan_AA_DTGA"/>
    <property type="match status" value="1"/>
</dbReference>
<protein>
    <recommendedName>
        <fullName evidence="4">Aspartyl protease family protein</fullName>
    </recommendedName>
</protein>
<keyword evidence="1" id="KW-0812">Transmembrane</keyword>
<evidence type="ECO:0000313" key="2">
    <source>
        <dbReference type="EMBL" id="GLR47724.1"/>
    </source>
</evidence>
<comment type="caution">
    <text evidence="2">The sequence shown here is derived from an EMBL/GenBank/DDBJ whole genome shotgun (WGS) entry which is preliminary data.</text>
</comment>
<evidence type="ECO:0000313" key="3">
    <source>
        <dbReference type="Proteomes" id="UP001156703"/>
    </source>
</evidence>
<dbReference type="RefSeq" id="WP_029942365.1">
    <property type="nucleotide sequence ID" value="NZ_BSOO01000012.1"/>
</dbReference>
<dbReference type="InterPro" id="IPR001969">
    <property type="entry name" value="Aspartic_peptidase_AS"/>
</dbReference>
<dbReference type="Gene3D" id="2.40.70.10">
    <property type="entry name" value="Acid Proteases"/>
    <property type="match status" value="1"/>
</dbReference>
<dbReference type="Proteomes" id="UP001156703">
    <property type="component" value="Unassembled WGS sequence"/>
</dbReference>
<reference evidence="3" key="1">
    <citation type="journal article" date="2019" name="Int. J. Syst. Evol. Microbiol.">
        <title>The Global Catalogue of Microorganisms (GCM) 10K type strain sequencing project: providing services to taxonomists for standard genome sequencing and annotation.</title>
        <authorList>
            <consortium name="The Broad Institute Genomics Platform"/>
            <consortium name="The Broad Institute Genome Sequencing Center for Infectious Disease"/>
            <person name="Wu L."/>
            <person name="Ma J."/>
        </authorList>
    </citation>
    <scope>NUCLEOTIDE SEQUENCE [LARGE SCALE GENOMIC DNA]</scope>
    <source>
        <strain evidence="3">NBRC 102146</strain>
    </source>
</reference>
<keyword evidence="1" id="KW-1133">Transmembrane helix</keyword>
<dbReference type="SUPFAM" id="SSF50630">
    <property type="entry name" value="Acid proteases"/>
    <property type="match status" value="1"/>
</dbReference>
<dbReference type="InterPro" id="IPR021109">
    <property type="entry name" value="Peptidase_aspartic_dom_sf"/>
</dbReference>
<evidence type="ECO:0000256" key="1">
    <source>
        <dbReference type="SAM" id="Phobius"/>
    </source>
</evidence>
<dbReference type="InterPro" id="IPR034122">
    <property type="entry name" value="Retropepsin-like_bacterial"/>
</dbReference>
<name>A0ABQ5ZAC4_9SPHN</name>
<dbReference type="InterPro" id="IPR011969">
    <property type="entry name" value="Clan_AA_Asp_peptidase_C"/>
</dbReference>
<sequence>MNDQAPNALYLLLLLVLIASSLFGRGLTASKTIRMALAWIAIFAGIFALFSFRGEFGALGARLKSEAMGEAAPVVSGTTIRIPKRDDGHFWVDGKVNGRTVRFLVDSGATTTTIPAELGKAAGLEAGMRGDFVSTANGELFMPRVTAGLVEIGSIRRTDLSVNLHPNDDTAVLGMNFLSSLSSWGVQGDQLVLTP</sequence>
<feature type="transmembrane region" description="Helical" evidence="1">
    <location>
        <begin position="34"/>
        <end position="52"/>
    </location>
</feature>
<evidence type="ECO:0008006" key="4">
    <source>
        <dbReference type="Google" id="ProtNLM"/>
    </source>
</evidence>
<proteinExistence type="predicted"/>
<organism evidence="2 3">
    <name type="scientific">Sphingomonas astaxanthinifaciens DSM 22298</name>
    <dbReference type="NCBI Taxonomy" id="1123267"/>
    <lineage>
        <taxon>Bacteria</taxon>
        <taxon>Pseudomonadati</taxon>
        <taxon>Pseudomonadota</taxon>
        <taxon>Alphaproteobacteria</taxon>
        <taxon>Sphingomonadales</taxon>
        <taxon>Sphingomonadaceae</taxon>
        <taxon>Sphingomonas</taxon>
    </lineage>
</organism>
<dbReference type="EMBL" id="BSOO01000012">
    <property type="protein sequence ID" value="GLR47724.1"/>
    <property type="molecule type" value="Genomic_DNA"/>
</dbReference>
<dbReference type="Pfam" id="PF13975">
    <property type="entry name" value="gag-asp_proteas"/>
    <property type="match status" value="1"/>
</dbReference>